<accession>J3TGN4</accession>
<protein>
    <submittedName>
        <fullName evidence="1">Uncharacterized protein</fullName>
    </submittedName>
</protein>
<dbReference type="EMBL" id="CP003547">
    <property type="protein sequence ID" value="AFP85637.1"/>
    <property type="molecule type" value="Genomic_DNA"/>
</dbReference>
<organism evidence="1 2">
    <name type="scientific">secondary endosymbiont of Heteropsylla cubana</name>
    <dbReference type="NCBI Taxonomy" id="134287"/>
    <lineage>
        <taxon>Bacteria</taxon>
        <taxon>Pseudomonadati</taxon>
        <taxon>Pseudomonadota</taxon>
        <taxon>Gammaproteobacteria</taxon>
        <taxon>Enterobacterales</taxon>
        <taxon>Enterobacteriaceae</taxon>
        <taxon>aphid secondary symbionts</taxon>
    </lineage>
</organism>
<dbReference type="Proteomes" id="UP000003937">
    <property type="component" value="Chromosome"/>
</dbReference>
<evidence type="ECO:0000313" key="2">
    <source>
        <dbReference type="Proteomes" id="UP000003937"/>
    </source>
</evidence>
<evidence type="ECO:0000313" key="1">
    <source>
        <dbReference type="EMBL" id="AFP85637.1"/>
    </source>
</evidence>
<dbReference type="HOGENOM" id="CLU_3332878_0_0_6"/>
<proteinExistence type="predicted"/>
<gene>
    <name evidence="1" type="ORF">A35E_00333</name>
</gene>
<reference evidence="1 2" key="1">
    <citation type="journal article" date="2012" name="Mol. Biol. Evol.">
        <title>Genome reduction and co-evolution between the primary and secondary bacterial symbionts of psyllids.</title>
        <authorList>
            <person name="Sloan D.B."/>
            <person name="Moran N.A."/>
        </authorList>
    </citation>
    <scope>NUCLEOTIDE SEQUENCE [LARGE SCALE GENOMIC DNA]</scope>
    <source>
        <strain evidence="1">Hcub_S</strain>
    </source>
</reference>
<dbReference type="AlphaFoldDB" id="J3TGN4"/>
<name>J3TGN4_9ENTR</name>
<keyword evidence="2" id="KW-1185">Reference proteome</keyword>
<dbReference type="KEGG" id="sehc:A35E_00333"/>
<sequence length="38" mass="4585">MAELIKNIKTLIIEKTSQGTLQFFVSKRKFHVYMKFKH</sequence>